<proteinExistence type="predicted"/>
<protein>
    <submittedName>
        <fullName evidence="1">DUF721 domain-containing protein</fullName>
    </submittedName>
</protein>
<dbReference type="Proteomes" id="UP000320948">
    <property type="component" value="Unassembled WGS sequence"/>
</dbReference>
<dbReference type="EMBL" id="VAFM01000002">
    <property type="protein sequence ID" value="TKW60721.1"/>
    <property type="molecule type" value="Genomic_DNA"/>
</dbReference>
<evidence type="ECO:0000313" key="2">
    <source>
        <dbReference type="Proteomes" id="UP000320948"/>
    </source>
</evidence>
<name>A0A6N4RBV6_BLAVI</name>
<sequence>MSEVAPKGKAGVKKTSSGAVVATGERMKRGVALGNVLAPLVQPALAKQGVLLAQIVPHWRAICPLLAEYSCPESVKGDVLTVAVVSDGVKQELHYVTPQIVESIAKLLGYAAISKVRGITRHDLKRSQGQGTGMRTAPVAPPNAAVGDKAASLCKSVRDDDLRAALAGLGSQILNDKNTK</sequence>
<accession>A0A6N4RBV6</accession>
<dbReference type="Pfam" id="PF05258">
    <property type="entry name" value="DciA"/>
    <property type="match status" value="1"/>
</dbReference>
<organism evidence="1 2">
    <name type="scientific">Blastochloris viridis</name>
    <name type="common">Rhodopseudomonas viridis</name>
    <dbReference type="NCBI Taxonomy" id="1079"/>
    <lineage>
        <taxon>Bacteria</taxon>
        <taxon>Pseudomonadati</taxon>
        <taxon>Pseudomonadota</taxon>
        <taxon>Alphaproteobacteria</taxon>
        <taxon>Hyphomicrobiales</taxon>
        <taxon>Blastochloridaceae</taxon>
        <taxon>Blastochloris</taxon>
    </lineage>
</organism>
<comment type="caution">
    <text evidence="1">The sequence shown here is derived from an EMBL/GenBank/DDBJ whole genome shotgun (WGS) entry which is preliminary data.</text>
</comment>
<gene>
    <name evidence="1" type="ORF">DI628_07445</name>
</gene>
<evidence type="ECO:0000313" key="1">
    <source>
        <dbReference type="EMBL" id="TKW60721.1"/>
    </source>
</evidence>
<dbReference type="AlphaFoldDB" id="A0A6N4RBV6"/>
<reference evidence="1 2" key="1">
    <citation type="journal article" date="2017" name="Nat. Commun.">
        <title>In situ click chemistry generation of cyclooxygenase-2 inhibitors.</title>
        <authorList>
            <person name="Bhardwaj A."/>
            <person name="Kaur J."/>
            <person name="Wuest M."/>
            <person name="Wuest F."/>
        </authorList>
    </citation>
    <scope>NUCLEOTIDE SEQUENCE [LARGE SCALE GENOMIC DNA]</scope>
    <source>
        <strain evidence="1">S2_018_000_R2_106</strain>
    </source>
</reference>
<dbReference type="InterPro" id="IPR007922">
    <property type="entry name" value="DciA-like"/>
</dbReference>